<sequence length="82" mass="8054">MPTSPPDQPVVQPVAAAPAVSRNLGAGEAAVVVAAITAVTVLAVLERPIPAVLTALVAGACLLLVPARAARLLCALTGSGHR</sequence>
<dbReference type="EMBL" id="CP109208">
    <property type="protein sequence ID" value="WUU58535.1"/>
    <property type="molecule type" value="Genomic_DNA"/>
</dbReference>
<proteinExistence type="predicted"/>
<feature type="transmembrane region" description="Helical" evidence="1">
    <location>
        <begin position="51"/>
        <end position="74"/>
    </location>
</feature>
<keyword evidence="1" id="KW-1133">Transmembrane helix</keyword>
<keyword evidence="1" id="KW-0812">Transmembrane</keyword>
<name>A0ABZ1YG36_9ACTN</name>
<keyword evidence="1" id="KW-0472">Membrane</keyword>
<protein>
    <submittedName>
        <fullName evidence="2">Uncharacterized protein</fullName>
    </submittedName>
</protein>
<evidence type="ECO:0000256" key="1">
    <source>
        <dbReference type="SAM" id="Phobius"/>
    </source>
</evidence>
<reference evidence="2" key="1">
    <citation type="submission" date="2022-10" db="EMBL/GenBank/DDBJ databases">
        <title>The complete genomes of actinobacterial strains from the NBC collection.</title>
        <authorList>
            <person name="Joergensen T.S."/>
            <person name="Alvarez Arevalo M."/>
            <person name="Sterndorff E.B."/>
            <person name="Faurdal D."/>
            <person name="Vuksanovic O."/>
            <person name="Mourched A.-S."/>
            <person name="Charusanti P."/>
            <person name="Shaw S."/>
            <person name="Blin K."/>
            <person name="Weber T."/>
        </authorList>
    </citation>
    <scope>NUCLEOTIDE SEQUENCE [LARGE SCALE GENOMIC DNA]</scope>
    <source>
        <strain evidence="2">NBC 01686</strain>
        <plasmid evidence="2">unnamed1</plasmid>
    </source>
</reference>
<feature type="transmembrane region" description="Helical" evidence="1">
    <location>
        <begin position="26"/>
        <end position="45"/>
    </location>
</feature>
<dbReference type="RefSeq" id="WP_266477711.1">
    <property type="nucleotide sequence ID" value="NZ_CP109208.1"/>
</dbReference>
<gene>
    <name evidence="2" type="ORF">OIE82_35760</name>
</gene>
<keyword evidence="2" id="KW-0614">Plasmid</keyword>
<organism evidence="2">
    <name type="scientific">Streptomyces althioticus</name>
    <dbReference type="NCBI Taxonomy" id="83380"/>
    <lineage>
        <taxon>Bacteria</taxon>
        <taxon>Bacillati</taxon>
        <taxon>Actinomycetota</taxon>
        <taxon>Actinomycetes</taxon>
        <taxon>Kitasatosporales</taxon>
        <taxon>Streptomycetaceae</taxon>
        <taxon>Streptomyces</taxon>
        <taxon>Streptomyces althioticus group</taxon>
    </lineage>
</organism>
<accession>A0ABZ1YG36</accession>
<evidence type="ECO:0000313" key="2">
    <source>
        <dbReference type="EMBL" id="WUU58535.1"/>
    </source>
</evidence>
<geneLocation type="plasmid" evidence="2">
    <name>unnamed1</name>
</geneLocation>